<sequence length="380" mass="44022">MLSDAQVKSLKPEEKRYSKADGEGLSIEVMPTGKKKWVLSYRVHGKQNRKQIGEYPEIGCKEARQLARQVKAELQGKVLDAPTVRVVIDEWLALMTPRWSSQKYIDTVIYRLNYITEDFIDESIDEVERKQVVKAVKNMVSKGTLETAKRSLRLLNEIFNFAIASDYTQKNPCTLVGDVIPQQEVRNMPSLDAERMPEFWKRVQGGIVTLELLHALKLACYTAVRISELLKARWDTGEIDFDNNVWVIPASRMKMRRDHAVPLTPQTKALFQELYDHKKDDGYIFKHTRRLGEHVPSESVLAIIKRNGYGGQMVTHGFRSLFSTHANNAKKFRADVIEYQIAHVPKDRIRGIYNRAEYWDERVELMEWYSSEVDKWMKGA</sequence>
<evidence type="ECO:0000256" key="5">
    <source>
        <dbReference type="ARBA" id="ARBA00023125"/>
    </source>
</evidence>
<dbReference type="GO" id="GO:0075713">
    <property type="term" value="P:establishment of integrated proviral latency"/>
    <property type="evidence" value="ECO:0007669"/>
    <property type="project" value="UniProtKB-KW"/>
</dbReference>
<dbReference type="EMBL" id="MF417892">
    <property type="protein sequence ID" value="ASN69532.1"/>
    <property type="molecule type" value="Genomic_DNA"/>
</dbReference>
<name>A0A2H4J339_9CAUD</name>
<evidence type="ECO:0000256" key="3">
    <source>
        <dbReference type="ARBA" id="ARBA00022679"/>
    </source>
</evidence>
<evidence type="ECO:0000313" key="13">
    <source>
        <dbReference type="EMBL" id="ASN69532.1"/>
    </source>
</evidence>
<evidence type="ECO:0000256" key="2">
    <source>
        <dbReference type="ARBA" id="ARBA00016082"/>
    </source>
</evidence>
<evidence type="ECO:0000256" key="6">
    <source>
        <dbReference type="ARBA" id="ARBA00023172"/>
    </source>
</evidence>
<keyword evidence="8" id="KW-1160">Virus entry into host cell</keyword>
<dbReference type="GO" id="GO:0006310">
    <property type="term" value="P:DNA recombination"/>
    <property type="evidence" value="ECO:0007669"/>
    <property type="project" value="UniProtKB-KW"/>
</dbReference>
<dbReference type="GO" id="GO:0046718">
    <property type="term" value="P:symbiont entry into host cell"/>
    <property type="evidence" value="ECO:0007669"/>
    <property type="project" value="UniProtKB-KW"/>
</dbReference>
<gene>
    <name evidence="13" type="ORF">2F2_15</name>
</gene>
<evidence type="ECO:0000256" key="9">
    <source>
        <dbReference type="ARBA" id="ARBA00049605"/>
    </source>
</evidence>
<evidence type="ECO:0000256" key="4">
    <source>
        <dbReference type="ARBA" id="ARBA00022908"/>
    </source>
</evidence>
<dbReference type="Gene3D" id="1.10.150.130">
    <property type="match status" value="1"/>
</dbReference>
<dbReference type="Pfam" id="PF00589">
    <property type="entry name" value="Phage_integrase"/>
    <property type="match status" value="1"/>
</dbReference>
<dbReference type="SUPFAM" id="SSF56349">
    <property type="entry name" value="DNA breaking-rejoining enzymes"/>
    <property type="match status" value="1"/>
</dbReference>
<evidence type="ECO:0000259" key="12">
    <source>
        <dbReference type="PROSITE" id="PS51900"/>
    </source>
</evidence>
<proteinExistence type="inferred from homology"/>
<dbReference type="Pfam" id="PF13356">
    <property type="entry name" value="Arm-DNA-bind_3"/>
    <property type="match status" value="1"/>
</dbReference>
<dbReference type="PROSITE" id="PS51898">
    <property type="entry name" value="TYR_RECOMBINASE"/>
    <property type="match status" value="1"/>
</dbReference>
<dbReference type="InterPro" id="IPR013762">
    <property type="entry name" value="Integrase-like_cat_sf"/>
</dbReference>
<dbReference type="InterPro" id="IPR002104">
    <property type="entry name" value="Integrase_catalytic"/>
</dbReference>
<dbReference type="PANTHER" id="PTHR30629">
    <property type="entry name" value="PROPHAGE INTEGRASE"/>
    <property type="match status" value="1"/>
</dbReference>
<dbReference type="GO" id="GO:0015074">
    <property type="term" value="P:DNA integration"/>
    <property type="evidence" value="ECO:0007669"/>
    <property type="project" value="UniProtKB-KW"/>
</dbReference>
<dbReference type="InterPro" id="IPR044068">
    <property type="entry name" value="CB"/>
</dbReference>
<protein>
    <recommendedName>
        <fullName evidence="2">Integrase</fullName>
    </recommendedName>
</protein>
<comment type="similarity">
    <text evidence="1">Belongs to the 'phage' integrase family.</text>
</comment>
<dbReference type="InterPro" id="IPR025166">
    <property type="entry name" value="Integrase_DNA_bind_dom"/>
</dbReference>
<keyword evidence="5 10" id="KW-0238">DNA-binding</keyword>
<keyword evidence="7" id="KW-1179">Viral genome integration</keyword>
<dbReference type="Gene3D" id="1.10.443.10">
    <property type="entry name" value="Intergrase catalytic core"/>
    <property type="match status" value="1"/>
</dbReference>
<dbReference type="InterPro" id="IPR011010">
    <property type="entry name" value="DNA_brk_join_enz"/>
</dbReference>
<reference evidence="13" key="1">
    <citation type="submission" date="2017-06" db="EMBL/GenBank/DDBJ databases">
        <title>Novel phages from South African skin metaviromes.</title>
        <authorList>
            <person name="van Zyl L.J."/>
            <person name="Abrahams Y."/>
            <person name="Stander E.A."/>
            <person name="Kirby B.M."/>
            <person name="Clavaud C."/>
            <person name="Farcet C."/>
            <person name="Breton L."/>
            <person name="Trindade M.I."/>
        </authorList>
    </citation>
    <scope>NUCLEOTIDE SEQUENCE</scope>
</reference>
<evidence type="ECO:0000256" key="1">
    <source>
        <dbReference type="ARBA" id="ARBA00008857"/>
    </source>
</evidence>
<feature type="domain" description="Tyr recombinase" evidence="11">
    <location>
        <begin position="186"/>
        <end position="367"/>
    </location>
</feature>
<dbReference type="InterPro" id="IPR010998">
    <property type="entry name" value="Integrase_recombinase_N"/>
</dbReference>
<dbReference type="GO" id="GO:0016740">
    <property type="term" value="F:transferase activity"/>
    <property type="evidence" value="ECO:0007669"/>
    <property type="project" value="UniProtKB-KW"/>
</dbReference>
<dbReference type="PANTHER" id="PTHR30629:SF2">
    <property type="entry name" value="PROPHAGE INTEGRASE INTS-RELATED"/>
    <property type="match status" value="1"/>
</dbReference>
<keyword evidence="3" id="KW-0808">Transferase</keyword>
<dbReference type="GO" id="GO:0003677">
    <property type="term" value="F:DNA binding"/>
    <property type="evidence" value="ECO:0007669"/>
    <property type="project" value="UniProtKB-UniRule"/>
</dbReference>
<dbReference type="Gene3D" id="3.30.160.390">
    <property type="entry name" value="Integrase, DNA-binding domain"/>
    <property type="match status" value="1"/>
</dbReference>
<dbReference type="InterPro" id="IPR053876">
    <property type="entry name" value="Phage_int_M"/>
</dbReference>
<evidence type="ECO:0000256" key="8">
    <source>
        <dbReference type="ARBA" id="ARBA00023296"/>
    </source>
</evidence>
<comment type="function">
    <text evidence="9">Integrase is necessary for integration of the phage into the host genome by site-specific recombination. In conjunction with excisionase, integrase is also necessary for excision of the prophage from the host genome.</text>
</comment>
<evidence type="ECO:0000256" key="7">
    <source>
        <dbReference type="ARBA" id="ARBA00023195"/>
    </source>
</evidence>
<accession>A0A2H4J339</accession>
<evidence type="ECO:0000259" key="11">
    <source>
        <dbReference type="PROSITE" id="PS51898"/>
    </source>
</evidence>
<dbReference type="InterPro" id="IPR050808">
    <property type="entry name" value="Phage_Integrase"/>
</dbReference>
<dbReference type="PROSITE" id="PS51900">
    <property type="entry name" value="CB"/>
    <property type="match status" value="1"/>
</dbReference>
<keyword evidence="4" id="KW-0229">DNA integration</keyword>
<feature type="domain" description="Core-binding (CB)" evidence="12">
    <location>
        <begin position="82"/>
        <end position="163"/>
    </location>
</feature>
<dbReference type="CDD" id="cd00801">
    <property type="entry name" value="INT_P4_C"/>
    <property type="match status" value="1"/>
</dbReference>
<evidence type="ECO:0000256" key="10">
    <source>
        <dbReference type="PROSITE-ProRule" id="PRU01248"/>
    </source>
</evidence>
<organism evidence="13">
    <name type="scientific">uncultured Caudovirales phage</name>
    <dbReference type="NCBI Taxonomy" id="2100421"/>
    <lineage>
        <taxon>Viruses</taxon>
        <taxon>Duplodnaviria</taxon>
        <taxon>Heunggongvirae</taxon>
        <taxon>Uroviricota</taxon>
        <taxon>Caudoviricetes</taxon>
        <taxon>Peduoviridae</taxon>
        <taxon>Maltschvirus</taxon>
        <taxon>Maltschvirus maltsch</taxon>
    </lineage>
</organism>
<dbReference type="InterPro" id="IPR038488">
    <property type="entry name" value="Integrase_DNA-bd_sf"/>
</dbReference>
<dbReference type="GO" id="GO:0044826">
    <property type="term" value="P:viral genome integration into host DNA"/>
    <property type="evidence" value="ECO:0007669"/>
    <property type="project" value="UniProtKB-KW"/>
</dbReference>
<dbReference type="Pfam" id="PF22022">
    <property type="entry name" value="Phage_int_M"/>
    <property type="match status" value="1"/>
</dbReference>
<keyword evidence="6" id="KW-0233">DNA recombination</keyword>